<dbReference type="InterPro" id="IPR014845">
    <property type="entry name" value="GYD/TTHA1554"/>
</dbReference>
<dbReference type="OrthoDB" id="9796147at2"/>
<evidence type="ECO:0000313" key="1">
    <source>
        <dbReference type="EMBL" id="ABJ87190.1"/>
    </source>
</evidence>
<reference evidence="1" key="1">
    <citation type="submission" date="2006-10" db="EMBL/GenBank/DDBJ databases">
        <title>Complete sequence of Solibacter usitatus Ellin6076.</title>
        <authorList>
            <consortium name="US DOE Joint Genome Institute"/>
            <person name="Copeland A."/>
            <person name="Lucas S."/>
            <person name="Lapidus A."/>
            <person name="Barry K."/>
            <person name="Detter J.C."/>
            <person name="Glavina del Rio T."/>
            <person name="Hammon N."/>
            <person name="Israni S."/>
            <person name="Dalin E."/>
            <person name="Tice H."/>
            <person name="Pitluck S."/>
            <person name="Thompson L.S."/>
            <person name="Brettin T."/>
            <person name="Bruce D."/>
            <person name="Han C."/>
            <person name="Tapia R."/>
            <person name="Gilna P."/>
            <person name="Schmutz J."/>
            <person name="Larimer F."/>
            <person name="Land M."/>
            <person name="Hauser L."/>
            <person name="Kyrpides N."/>
            <person name="Mikhailova N."/>
            <person name="Janssen P.H."/>
            <person name="Kuske C.R."/>
            <person name="Richardson P."/>
        </authorList>
    </citation>
    <scope>NUCLEOTIDE SEQUENCE</scope>
    <source>
        <strain evidence="1">Ellin6076</strain>
    </source>
</reference>
<protein>
    <recommendedName>
        <fullName evidence="2">GYD family protein</fullName>
    </recommendedName>
</protein>
<proteinExistence type="predicted"/>
<gene>
    <name evidence="1" type="ordered locus">Acid_6264</name>
</gene>
<dbReference type="HOGENOM" id="CLU_155227_1_1_0"/>
<dbReference type="KEGG" id="sus:Acid_6264"/>
<sequence length="106" mass="11281">MPKYLIQARYTSEGIQGLVKDSASGRRADVQAAVGALGGKVEAFYYTFGDDDVAAIFDLPDNTKAAALALSISGSGAVRVRTTPLLSVEEVDQALEIRMKYRAPGK</sequence>
<name>Q01T30_SOLUE</name>
<dbReference type="InParanoid" id="Q01T30"/>
<evidence type="ECO:0008006" key="2">
    <source>
        <dbReference type="Google" id="ProtNLM"/>
    </source>
</evidence>
<accession>Q01T30</accession>
<dbReference type="STRING" id="234267.Acid_6264"/>
<dbReference type="AlphaFoldDB" id="Q01T30"/>
<organism evidence="1">
    <name type="scientific">Solibacter usitatus (strain Ellin6076)</name>
    <dbReference type="NCBI Taxonomy" id="234267"/>
    <lineage>
        <taxon>Bacteria</taxon>
        <taxon>Pseudomonadati</taxon>
        <taxon>Acidobacteriota</taxon>
        <taxon>Terriglobia</taxon>
        <taxon>Bryobacterales</taxon>
        <taxon>Solibacteraceae</taxon>
        <taxon>Candidatus Solibacter</taxon>
    </lineage>
</organism>
<dbReference type="Pfam" id="PF08734">
    <property type="entry name" value="GYD"/>
    <property type="match status" value="1"/>
</dbReference>
<dbReference type="eggNOG" id="COG4274">
    <property type="taxonomic scope" value="Bacteria"/>
</dbReference>
<dbReference type="EMBL" id="CP000473">
    <property type="protein sequence ID" value="ABJ87190.1"/>
    <property type="molecule type" value="Genomic_DNA"/>
</dbReference>